<reference evidence="2 4" key="1">
    <citation type="submission" date="2014-04" db="EMBL/GenBank/DDBJ databases">
        <authorList>
            <person name="Bishop-Lilly K.A."/>
            <person name="Broomall S.M."/>
            <person name="Chain P.S."/>
            <person name="Chertkov O."/>
            <person name="Coyne S.R."/>
            <person name="Daligault H.E."/>
            <person name="Davenport K.W."/>
            <person name="Erkkila T."/>
            <person name="Frey K.G."/>
            <person name="Gibbons H.S."/>
            <person name="Gu W."/>
            <person name="Jaissle J."/>
            <person name="Johnson S.L."/>
            <person name="Koroleva G.I."/>
            <person name="Ladner J.T."/>
            <person name="Lo C.-C."/>
            <person name="Minogue T.D."/>
            <person name="Munk C."/>
            <person name="Palacios G.F."/>
            <person name="Redden C.L."/>
            <person name="Rosenzweig C.N."/>
            <person name="Scholz M.B."/>
            <person name="Teshima H."/>
            <person name="Xu Y."/>
        </authorList>
    </citation>
    <scope>NUCLEOTIDE SEQUENCE [LARGE SCALE GENOMIC DNA]</scope>
    <source>
        <strain evidence="2 4">BHP</strain>
    </source>
</reference>
<dbReference type="RefSeq" id="WP_080743309.1">
    <property type="nucleotide sequence ID" value="NZ_JMQC01000008.1"/>
</dbReference>
<dbReference type="EMBL" id="QVOD01000028">
    <property type="protein sequence ID" value="RFT65093.1"/>
    <property type="molecule type" value="Genomic_DNA"/>
</dbReference>
<keyword evidence="1" id="KW-1133">Transmembrane helix</keyword>
<evidence type="ECO:0000313" key="4">
    <source>
        <dbReference type="Proteomes" id="UP000029389"/>
    </source>
</evidence>
<gene>
    <name evidence="3" type="ORF">D0U04_19680</name>
    <name evidence="2" type="ORF">DJ93_178</name>
</gene>
<name>A0A090ZG15_9BACI</name>
<evidence type="ECO:0000313" key="5">
    <source>
        <dbReference type="Proteomes" id="UP000264294"/>
    </source>
</evidence>
<keyword evidence="1" id="KW-0812">Transmembrane</keyword>
<sequence>MMTLVLPANYIEIEEKEMEYIDGGYYIDHDTLQGIIFSAGGATAGVSVAAITAAIDGIAVAIAAIPGLGWVTGAILATYAGSFAATAANALWEGKGMNIRVGLG</sequence>
<dbReference type="AlphaFoldDB" id="A0A090ZG15"/>
<reference evidence="3 5" key="2">
    <citation type="submission" date="2018-08" db="EMBL/GenBank/DDBJ databases">
        <title>Bacillus clarus sp. nov. strain PS00077A.</title>
        <authorList>
            <person name="Mendez Acevedo M."/>
            <person name="Carroll L."/>
            <person name="Mukherjee M."/>
            <person name="Wiedmann M."/>
            <person name="Kovac J."/>
        </authorList>
    </citation>
    <scope>NUCLEOTIDE SEQUENCE [LARGE SCALE GENOMIC DNA]</scope>
    <source>
        <strain evidence="3 5">PS00077A</strain>
    </source>
</reference>
<accession>A0A090ZG15</accession>
<keyword evidence="5" id="KW-1185">Reference proteome</keyword>
<proteinExistence type="predicted"/>
<dbReference type="Proteomes" id="UP000029389">
    <property type="component" value="Unassembled WGS sequence"/>
</dbReference>
<feature type="transmembrane region" description="Helical" evidence="1">
    <location>
        <begin position="35"/>
        <end position="64"/>
    </location>
</feature>
<dbReference type="Proteomes" id="UP000264294">
    <property type="component" value="Unassembled WGS sequence"/>
</dbReference>
<evidence type="ECO:0000313" key="2">
    <source>
        <dbReference type="EMBL" id="KFN03181.1"/>
    </source>
</evidence>
<evidence type="ECO:0000313" key="3">
    <source>
        <dbReference type="EMBL" id="RFT65093.1"/>
    </source>
</evidence>
<evidence type="ECO:0000256" key="1">
    <source>
        <dbReference type="SAM" id="Phobius"/>
    </source>
</evidence>
<organism evidence="2 4">
    <name type="scientific">Bacillus clarus</name>
    <dbReference type="NCBI Taxonomy" id="2338372"/>
    <lineage>
        <taxon>Bacteria</taxon>
        <taxon>Bacillati</taxon>
        <taxon>Bacillota</taxon>
        <taxon>Bacilli</taxon>
        <taxon>Bacillales</taxon>
        <taxon>Bacillaceae</taxon>
        <taxon>Bacillus</taxon>
        <taxon>Bacillus cereus group</taxon>
    </lineage>
</organism>
<dbReference type="EMBL" id="JMQC01000008">
    <property type="protein sequence ID" value="KFN03181.1"/>
    <property type="molecule type" value="Genomic_DNA"/>
</dbReference>
<dbReference type="PATRIC" id="fig|1405.8.peg.346"/>
<protein>
    <submittedName>
        <fullName evidence="2">Uncharacterized protein</fullName>
    </submittedName>
</protein>
<comment type="caution">
    <text evidence="2">The sequence shown here is derived from an EMBL/GenBank/DDBJ whole genome shotgun (WGS) entry which is preliminary data.</text>
</comment>
<keyword evidence="1" id="KW-0472">Membrane</keyword>